<feature type="region of interest" description="Disordered" evidence="1">
    <location>
        <begin position="1"/>
        <end position="28"/>
    </location>
</feature>
<accession>A0A6H5I6F1</accession>
<dbReference type="AlphaFoldDB" id="A0A6H5I6F1"/>
<dbReference type="EMBL" id="CADCXV010000690">
    <property type="protein sequence ID" value="CAB0032810.1"/>
    <property type="molecule type" value="Genomic_DNA"/>
</dbReference>
<gene>
    <name evidence="2" type="ORF">TBRA_LOCUS4736</name>
</gene>
<protein>
    <submittedName>
        <fullName evidence="2">Uncharacterized protein</fullName>
    </submittedName>
</protein>
<evidence type="ECO:0000256" key="1">
    <source>
        <dbReference type="SAM" id="MobiDB-lite"/>
    </source>
</evidence>
<evidence type="ECO:0000313" key="2">
    <source>
        <dbReference type="EMBL" id="CAB0032810.1"/>
    </source>
</evidence>
<name>A0A6H5I6F1_9HYME</name>
<feature type="compositionally biased region" description="Low complexity" evidence="1">
    <location>
        <begin position="8"/>
        <end position="20"/>
    </location>
</feature>
<sequence>MSSVNETRSFCLSVGSSSGSSERKEKSGFGWGGYACDTCSTCYSFLRGSPLSARKRERRAAVLVCNFNNHILRPLESRGEYYATTNARPPAYCTYRARVAHCQTLAAPTAKDVTICFVYFRRDPARALLPNNNLTNLNRQSFVYQLGERIQRESPEKSPRLRLTQMSNARLAMHYQQLVHLLRVRELEITPVGESFFLLFGSHPNQMVERQTGNNLYLFRSSRELLVVVPTSSNFSNNFMMVATSLWSSSYSL</sequence>
<keyword evidence="3" id="KW-1185">Reference proteome</keyword>
<evidence type="ECO:0000313" key="3">
    <source>
        <dbReference type="Proteomes" id="UP000479190"/>
    </source>
</evidence>
<proteinExistence type="predicted"/>
<reference evidence="2 3" key="1">
    <citation type="submission" date="2020-02" db="EMBL/GenBank/DDBJ databases">
        <authorList>
            <person name="Ferguson B K."/>
        </authorList>
    </citation>
    <scope>NUCLEOTIDE SEQUENCE [LARGE SCALE GENOMIC DNA]</scope>
</reference>
<organism evidence="2 3">
    <name type="scientific">Trichogramma brassicae</name>
    <dbReference type="NCBI Taxonomy" id="86971"/>
    <lineage>
        <taxon>Eukaryota</taxon>
        <taxon>Metazoa</taxon>
        <taxon>Ecdysozoa</taxon>
        <taxon>Arthropoda</taxon>
        <taxon>Hexapoda</taxon>
        <taxon>Insecta</taxon>
        <taxon>Pterygota</taxon>
        <taxon>Neoptera</taxon>
        <taxon>Endopterygota</taxon>
        <taxon>Hymenoptera</taxon>
        <taxon>Apocrita</taxon>
        <taxon>Proctotrupomorpha</taxon>
        <taxon>Chalcidoidea</taxon>
        <taxon>Trichogrammatidae</taxon>
        <taxon>Trichogramma</taxon>
    </lineage>
</organism>
<dbReference type="Proteomes" id="UP000479190">
    <property type="component" value="Unassembled WGS sequence"/>
</dbReference>